<reference evidence="1" key="1">
    <citation type="journal article" date="2023" name="GigaByte">
        <title>Genome assembly of the bearded iris, Iris pallida Lam.</title>
        <authorList>
            <person name="Bruccoleri R.E."/>
            <person name="Oakeley E.J."/>
            <person name="Faust A.M.E."/>
            <person name="Altorfer M."/>
            <person name="Dessus-Babus S."/>
            <person name="Burckhardt D."/>
            <person name="Oertli M."/>
            <person name="Naumann U."/>
            <person name="Petersen F."/>
            <person name="Wong J."/>
        </authorList>
    </citation>
    <scope>NUCLEOTIDE SEQUENCE</scope>
    <source>
        <strain evidence="1">GSM-AAB239-AS_SAM_17_03QT</strain>
    </source>
</reference>
<proteinExistence type="predicted"/>
<dbReference type="AlphaFoldDB" id="A0AAX6HR79"/>
<dbReference type="EMBL" id="JANAVB010007197">
    <property type="protein sequence ID" value="KAJ6843599.1"/>
    <property type="molecule type" value="Genomic_DNA"/>
</dbReference>
<keyword evidence="2" id="KW-1185">Reference proteome</keyword>
<organism evidence="1 2">
    <name type="scientific">Iris pallida</name>
    <name type="common">Sweet iris</name>
    <dbReference type="NCBI Taxonomy" id="29817"/>
    <lineage>
        <taxon>Eukaryota</taxon>
        <taxon>Viridiplantae</taxon>
        <taxon>Streptophyta</taxon>
        <taxon>Embryophyta</taxon>
        <taxon>Tracheophyta</taxon>
        <taxon>Spermatophyta</taxon>
        <taxon>Magnoliopsida</taxon>
        <taxon>Liliopsida</taxon>
        <taxon>Asparagales</taxon>
        <taxon>Iridaceae</taxon>
        <taxon>Iridoideae</taxon>
        <taxon>Irideae</taxon>
        <taxon>Iris</taxon>
    </lineage>
</organism>
<gene>
    <name evidence="1" type="ORF">M6B38_297090</name>
</gene>
<evidence type="ECO:0000313" key="2">
    <source>
        <dbReference type="Proteomes" id="UP001140949"/>
    </source>
</evidence>
<protein>
    <submittedName>
        <fullName evidence="1">Uncharacterized protein</fullName>
    </submittedName>
</protein>
<name>A0AAX6HR79_IRIPA</name>
<evidence type="ECO:0000313" key="1">
    <source>
        <dbReference type="EMBL" id="KAJ6843599.1"/>
    </source>
</evidence>
<comment type="caution">
    <text evidence="1">The sequence shown here is derived from an EMBL/GenBank/DDBJ whole genome shotgun (WGS) entry which is preliminary data.</text>
</comment>
<accession>A0AAX6HR79</accession>
<dbReference type="Proteomes" id="UP001140949">
    <property type="component" value="Unassembled WGS sequence"/>
</dbReference>
<sequence length="65" mass="7694">MSQDALTSLAHQDMTLIHLFLPLQLTIRLIRGSPITKINTHCMTLFHKYTYKYIDDGYFNIIYPY</sequence>
<reference evidence="1" key="2">
    <citation type="submission" date="2023-04" db="EMBL/GenBank/DDBJ databases">
        <authorList>
            <person name="Bruccoleri R.E."/>
            <person name="Oakeley E.J."/>
            <person name="Faust A.-M."/>
            <person name="Dessus-Babus S."/>
            <person name="Altorfer M."/>
            <person name="Burckhardt D."/>
            <person name="Oertli M."/>
            <person name="Naumann U."/>
            <person name="Petersen F."/>
            <person name="Wong J."/>
        </authorList>
    </citation>
    <scope>NUCLEOTIDE SEQUENCE</scope>
    <source>
        <strain evidence="1">GSM-AAB239-AS_SAM_17_03QT</strain>
        <tissue evidence="1">Leaf</tissue>
    </source>
</reference>